<dbReference type="GO" id="GO:0046872">
    <property type="term" value="F:metal ion binding"/>
    <property type="evidence" value="ECO:0007669"/>
    <property type="project" value="UniProtKB-KW"/>
</dbReference>
<dbReference type="InterPro" id="IPR054497">
    <property type="entry name" value="LPMO_AA14"/>
</dbReference>
<accession>A0A0D7AL87</accession>
<keyword evidence="5 12" id="KW-0732">Signal</keyword>
<evidence type="ECO:0000256" key="11">
    <source>
        <dbReference type="ARBA" id="ARBA00046340"/>
    </source>
</evidence>
<dbReference type="OrthoDB" id="2019572at2759"/>
<evidence type="ECO:0000256" key="8">
    <source>
        <dbReference type="ARBA" id="ARBA00023033"/>
    </source>
</evidence>
<keyword evidence="3" id="KW-0964">Secreted</keyword>
<name>A0A0D7AL87_9AGAR</name>
<evidence type="ECO:0000256" key="7">
    <source>
        <dbReference type="ARBA" id="ARBA00023008"/>
    </source>
</evidence>
<evidence type="ECO:0000313" key="14">
    <source>
        <dbReference type="Proteomes" id="UP000054144"/>
    </source>
</evidence>
<evidence type="ECO:0000256" key="4">
    <source>
        <dbReference type="ARBA" id="ARBA00022723"/>
    </source>
</evidence>
<dbReference type="AlphaFoldDB" id="A0A0D7AL87"/>
<protein>
    <submittedName>
        <fullName evidence="13">Uncharacterized protein</fullName>
    </submittedName>
</protein>
<dbReference type="Pfam" id="PF22810">
    <property type="entry name" value="LPMO_AA14"/>
    <property type="match status" value="1"/>
</dbReference>
<dbReference type="EMBL" id="KN881650">
    <property type="protein sequence ID" value="KIY51548.1"/>
    <property type="molecule type" value="Genomic_DNA"/>
</dbReference>
<keyword evidence="9" id="KW-1015">Disulfide bond</keyword>
<gene>
    <name evidence="13" type="ORF">FISHEDRAFT_64229</name>
</gene>
<keyword evidence="8" id="KW-0503">Monooxygenase</keyword>
<keyword evidence="6" id="KW-0560">Oxidoreductase</keyword>
<evidence type="ECO:0000256" key="10">
    <source>
        <dbReference type="ARBA" id="ARBA00023180"/>
    </source>
</evidence>
<keyword evidence="14" id="KW-1185">Reference proteome</keyword>
<evidence type="ECO:0000256" key="1">
    <source>
        <dbReference type="ARBA" id="ARBA00001973"/>
    </source>
</evidence>
<evidence type="ECO:0000256" key="12">
    <source>
        <dbReference type="SAM" id="SignalP"/>
    </source>
</evidence>
<keyword evidence="10" id="KW-0325">Glycoprotein</keyword>
<evidence type="ECO:0000256" key="6">
    <source>
        <dbReference type="ARBA" id="ARBA00023002"/>
    </source>
</evidence>
<comment type="cofactor">
    <cofactor evidence="1">
        <name>Cu(2+)</name>
        <dbReference type="ChEBI" id="CHEBI:29036"/>
    </cofactor>
</comment>
<proteinExistence type="inferred from homology"/>
<dbReference type="GO" id="GO:0005576">
    <property type="term" value="C:extracellular region"/>
    <property type="evidence" value="ECO:0007669"/>
    <property type="project" value="UniProtKB-SubCell"/>
</dbReference>
<reference evidence="13 14" key="1">
    <citation type="journal article" date="2015" name="Fungal Genet. Biol.">
        <title>Evolution of novel wood decay mechanisms in Agaricales revealed by the genome sequences of Fistulina hepatica and Cylindrobasidium torrendii.</title>
        <authorList>
            <person name="Floudas D."/>
            <person name="Held B.W."/>
            <person name="Riley R."/>
            <person name="Nagy L.G."/>
            <person name="Koehler G."/>
            <person name="Ransdell A.S."/>
            <person name="Younus H."/>
            <person name="Chow J."/>
            <person name="Chiniquy J."/>
            <person name="Lipzen A."/>
            <person name="Tritt A."/>
            <person name="Sun H."/>
            <person name="Haridas S."/>
            <person name="LaButti K."/>
            <person name="Ohm R.A."/>
            <person name="Kues U."/>
            <person name="Blanchette R.A."/>
            <person name="Grigoriev I.V."/>
            <person name="Minto R.E."/>
            <person name="Hibbett D.S."/>
        </authorList>
    </citation>
    <scope>NUCLEOTIDE SEQUENCE [LARGE SCALE GENOMIC DNA]</scope>
    <source>
        <strain evidence="13 14">ATCC 64428</strain>
    </source>
</reference>
<dbReference type="GO" id="GO:0004497">
    <property type="term" value="F:monooxygenase activity"/>
    <property type="evidence" value="ECO:0007669"/>
    <property type="project" value="UniProtKB-KW"/>
</dbReference>
<evidence type="ECO:0000256" key="9">
    <source>
        <dbReference type="ARBA" id="ARBA00023157"/>
    </source>
</evidence>
<keyword evidence="4" id="KW-0479">Metal-binding</keyword>
<evidence type="ECO:0000313" key="13">
    <source>
        <dbReference type="EMBL" id="KIY51548.1"/>
    </source>
</evidence>
<dbReference type="Proteomes" id="UP000054144">
    <property type="component" value="Unassembled WGS sequence"/>
</dbReference>
<feature type="signal peptide" evidence="12">
    <location>
        <begin position="1"/>
        <end position="18"/>
    </location>
</feature>
<organism evidence="13 14">
    <name type="scientific">Fistulina hepatica ATCC 64428</name>
    <dbReference type="NCBI Taxonomy" id="1128425"/>
    <lineage>
        <taxon>Eukaryota</taxon>
        <taxon>Fungi</taxon>
        <taxon>Dikarya</taxon>
        <taxon>Basidiomycota</taxon>
        <taxon>Agaricomycotina</taxon>
        <taxon>Agaricomycetes</taxon>
        <taxon>Agaricomycetidae</taxon>
        <taxon>Agaricales</taxon>
        <taxon>Fistulinaceae</taxon>
        <taxon>Fistulina</taxon>
    </lineage>
</organism>
<comment type="similarity">
    <text evidence="11">Belongs to the polysaccharide monooxygenase AA14 family.</text>
</comment>
<evidence type="ECO:0000256" key="3">
    <source>
        <dbReference type="ARBA" id="ARBA00022525"/>
    </source>
</evidence>
<comment type="subcellular location">
    <subcellularLocation>
        <location evidence="2">Secreted</location>
    </subcellularLocation>
</comment>
<evidence type="ECO:0000256" key="5">
    <source>
        <dbReference type="ARBA" id="ARBA00022729"/>
    </source>
</evidence>
<feature type="chain" id="PRO_5002316277" evidence="12">
    <location>
        <begin position="19"/>
        <end position="312"/>
    </location>
</feature>
<keyword evidence="7" id="KW-0186">Copper</keyword>
<sequence length="312" mass="33560">MFTWKLVAFLTFALAAHAHIAAWNKGMYCLNGTVVGVDNSNNNAPVSPLYNLTFNEWWFHHDNLCDEFPPAEGDFLELPAGGSFTVELAPNRAYTSLSYDGEKIGIFGNGANKLVSSDYGDDGCITNPNLHTQNESMAAGTAFAISYNSNISEVTPETLVVFSVLYNSPWRRIATYDVPALPACPEGGCICAWGWVPNGCGEANMYMEGFRCNVTGNVGIAAVATAQPPVYCQDDASTLLTSLNSSVTGNTSIASSGCVEGAKQMIYWNQLDGNNVNVTGDDDQGFPRFPGYNAKLGWEDGCVPDVDVFLCD</sequence>
<evidence type="ECO:0000256" key="2">
    <source>
        <dbReference type="ARBA" id="ARBA00004613"/>
    </source>
</evidence>